<keyword evidence="6 7" id="KW-0472">Membrane</keyword>
<evidence type="ECO:0000313" key="10">
    <source>
        <dbReference type="EMBL" id="PWJ56106.1"/>
    </source>
</evidence>
<dbReference type="OrthoDB" id="9796361at2"/>
<dbReference type="CDD" id="cd06261">
    <property type="entry name" value="TM_PBP2"/>
    <property type="match status" value="1"/>
</dbReference>
<dbReference type="InterPro" id="IPR035906">
    <property type="entry name" value="MetI-like_sf"/>
</dbReference>
<evidence type="ECO:0000256" key="4">
    <source>
        <dbReference type="ARBA" id="ARBA00022692"/>
    </source>
</evidence>
<evidence type="ECO:0000256" key="3">
    <source>
        <dbReference type="ARBA" id="ARBA00022475"/>
    </source>
</evidence>
<feature type="region of interest" description="Disordered" evidence="8">
    <location>
        <begin position="1"/>
        <end position="26"/>
    </location>
</feature>
<dbReference type="SUPFAM" id="SSF161098">
    <property type="entry name" value="MetI-like"/>
    <property type="match status" value="1"/>
</dbReference>
<keyword evidence="4 7" id="KW-0812">Transmembrane</keyword>
<keyword evidence="11" id="KW-1185">Reference proteome</keyword>
<gene>
    <name evidence="10" type="ORF">BXY45_10181</name>
</gene>
<dbReference type="Gene3D" id="1.10.3720.10">
    <property type="entry name" value="MetI-like"/>
    <property type="match status" value="1"/>
</dbReference>
<feature type="compositionally biased region" description="Low complexity" evidence="8">
    <location>
        <begin position="1"/>
        <end position="20"/>
    </location>
</feature>
<keyword evidence="3" id="KW-1003">Cell membrane</keyword>
<dbReference type="PANTHER" id="PTHR30151">
    <property type="entry name" value="ALKANE SULFONATE ABC TRANSPORTER-RELATED, MEMBRANE SUBUNIT"/>
    <property type="match status" value="1"/>
</dbReference>
<dbReference type="Proteomes" id="UP000245469">
    <property type="component" value="Unassembled WGS sequence"/>
</dbReference>
<comment type="subcellular location">
    <subcellularLocation>
        <location evidence="1 7">Cell membrane</location>
        <topology evidence="1 7">Multi-pass membrane protein</topology>
    </subcellularLocation>
</comment>
<dbReference type="Pfam" id="PF00528">
    <property type="entry name" value="BPD_transp_1"/>
    <property type="match status" value="1"/>
</dbReference>
<dbReference type="PANTHER" id="PTHR30151:SF40">
    <property type="entry name" value="TRANSPORT SYSTEM INTEGRAL MEMBRANE PROTEIN"/>
    <property type="match status" value="1"/>
</dbReference>
<comment type="caution">
    <text evidence="10">The sequence shown here is derived from an EMBL/GenBank/DDBJ whole genome shotgun (WGS) entry which is preliminary data.</text>
</comment>
<reference evidence="10 11" key="1">
    <citation type="submission" date="2018-03" db="EMBL/GenBank/DDBJ databases">
        <title>Genomic Encyclopedia of Archaeal and Bacterial Type Strains, Phase II (KMG-II): from individual species to whole genera.</title>
        <authorList>
            <person name="Goeker M."/>
        </authorList>
    </citation>
    <scope>NUCLEOTIDE SEQUENCE [LARGE SCALE GENOMIC DNA]</scope>
    <source>
        <strain evidence="10 11">DSM 44889</strain>
    </source>
</reference>
<dbReference type="GO" id="GO:0055085">
    <property type="term" value="P:transmembrane transport"/>
    <property type="evidence" value="ECO:0007669"/>
    <property type="project" value="InterPro"/>
</dbReference>
<dbReference type="EMBL" id="QGDQ01000001">
    <property type="protein sequence ID" value="PWJ56106.1"/>
    <property type="molecule type" value="Genomic_DNA"/>
</dbReference>
<dbReference type="AlphaFoldDB" id="A0A316AE97"/>
<dbReference type="GO" id="GO:0005886">
    <property type="term" value="C:plasma membrane"/>
    <property type="evidence" value="ECO:0007669"/>
    <property type="project" value="UniProtKB-SubCell"/>
</dbReference>
<feature type="transmembrane region" description="Helical" evidence="7">
    <location>
        <begin position="115"/>
        <end position="134"/>
    </location>
</feature>
<feature type="transmembrane region" description="Helical" evidence="7">
    <location>
        <begin position="146"/>
        <end position="167"/>
    </location>
</feature>
<protein>
    <submittedName>
        <fullName evidence="10">NitT/TauT family transport system permease protein</fullName>
    </submittedName>
</protein>
<evidence type="ECO:0000256" key="8">
    <source>
        <dbReference type="SAM" id="MobiDB-lite"/>
    </source>
</evidence>
<dbReference type="PROSITE" id="PS50928">
    <property type="entry name" value="ABC_TM1"/>
    <property type="match status" value="1"/>
</dbReference>
<evidence type="ECO:0000256" key="5">
    <source>
        <dbReference type="ARBA" id="ARBA00022989"/>
    </source>
</evidence>
<evidence type="ECO:0000256" key="2">
    <source>
        <dbReference type="ARBA" id="ARBA00022448"/>
    </source>
</evidence>
<feature type="transmembrane region" description="Helical" evidence="7">
    <location>
        <begin position="173"/>
        <end position="193"/>
    </location>
</feature>
<evidence type="ECO:0000256" key="6">
    <source>
        <dbReference type="ARBA" id="ARBA00023136"/>
    </source>
</evidence>
<keyword evidence="2 7" id="KW-0813">Transport</keyword>
<feature type="domain" description="ABC transmembrane type-1" evidence="9">
    <location>
        <begin position="108"/>
        <end position="292"/>
    </location>
</feature>
<keyword evidence="5 7" id="KW-1133">Transmembrane helix</keyword>
<proteinExistence type="inferred from homology"/>
<feature type="transmembrane region" description="Helical" evidence="7">
    <location>
        <begin position="242"/>
        <end position="262"/>
    </location>
</feature>
<sequence>MPAEPSAGTSGAGSTAVAATSDKRPTIGDGGLEAGLDVLSTEPVAEPGLSTRWRKRLLPPLVALVLVVVVWQLVVLAGVQPRYVLPSPLDVWYTIKERIADGSLPTAVLTSIERGGVGFVAAVLIGTPLGLLVARVRPVRTAVGPLISGLQVLPSVAWVPAAILWFGLSDATAYFVILMGAVPSIINGLVSGVDQVPPLFPRVGAVLGASRWALVRHVILPAALPGYLAGLRQGWAFSWRSLMAAEIIAIGGEMGFGLGALLQQGRDLSDMQVVMVAILAILAVGIAVELCVFAPIERGVLARRGLARAS</sequence>
<evidence type="ECO:0000256" key="7">
    <source>
        <dbReference type="RuleBase" id="RU363032"/>
    </source>
</evidence>
<evidence type="ECO:0000259" key="9">
    <source>
        <dbReference type="PROSITE" id="PS50928"/>
    </source>
</evidence>
<dbReference type="InterPro" id="IPR000515">
    <property type="entry name" value="MetI-like"/>
</dbReference>
<evidence type="ECO:0000256" key="1">
    <source>
        <dbReference type="ARBA" id="ARBA00004651"/>
    </source>
</evidence>
<feature type="transmembrane region" description="Helical" evidence="7">
    <location>
        <begin position="57"/>
        <end position="79"/>
    </location>
</feature>
<evidence type="ECO:0000313" key="11">
    <source>
        <dbReference type="Proteomes" id="UP000245469"/>
    </source>
</evidence>
<name>A0A316AE97_9ACTN</name>
<feature type="transmembrane region" description="Helical" evidence="7">
    <location>
        <begin position="274"/>
        <end position="296"/>
    </location>
</feature>
<organism evidence="10 11">
    <name type="scientific">Quadrisphaera granulorum</name>
    <dbReference type="NCBI Taxonomy" id="317664"/>
    <lineage>
        <taxon>Bacteria</taxon>
        <taxon>Bacillati</taxon>
        <taxon>Actinomycetota</taxon>
        <taxon>Actinomycetes</taxon>
        <taxon>Kineosporiales</taxon>
        <taxon>Kineosporiaceae</taxon>
        <taxon>Quadrisphaera</taxon>
    </lineage>
</organism>
<comment type="similarity">
    <text evidence="7">Belongs to the binding-protein-dependent transport system permease family.</text>
</comment>
<accession>A0A316AE97</accession>